<dbReference type="EMBL" id="EU595745">
    <property type="protein sequence ID" value="ACD39015.1"/>
    <property type="molecule type" value="Genomic_DNA"/>
</dbReference>
<sequence length="48" mass="5623">MKPGFQMRDIPVFALERSEPLPAMQEIQNRRFAGFEVRLSDFKPATRI</sequence>
<protein>
    <submittedName>
        <fullName evidence="1">Uncharacterized protein</fullName>
    </submittedName>
</protein>
<proteinExistence type="predicted"/>
<reference evidence="1" key="1">
    <citation type="journal article" date="2008" name="Genomics">
        <title>Large-insert genome analysis technology detects structural variation in Pseudomonas aeruginosa clinical strains from cystic fibrosis patients.</title>
        <authorList>
            <person name="Hayden H.S."/>
            <person name="Gillett W."/>
            <person name="Saenphimmachak C."/>
            <person name="Lim R."/>
            <person name="Zhou Y."/>
            <person name="Jacobs M.A."/>
            <person name="Chang J."/>
            <person name="Rohmer L."/>
            <person name="D'Argenio D.A."/>
            <person name="Palmieri A."/>
            <person name="Levy R."/>
            <person name="Haugen E."/>
            <person name="Wong G.K."/>
            <person name="Brittnacher M.J."/>
            <person name="Burns J.L."/>
            <person name="Miller S.I."/>
            <person name="Olson M.V."/>
            <person name="Kaul R."/>
        </authorList>
    </citation>
    <scope>NUCLEOTIDE SEQUENCE</scope>
    <source>
        <strain evidence="1">PACS171b</strain>
    </source>
</reference>
<gene>
    <name evidence="1" type="ORF">PACL_0227</name>
</gene>
<evidence type="ECO:0000313" key="1">
    <source>
        <dbReference type="EMBL" id="ACD39015.1"/>
    </source>
</evidence>
<dbReference type="AlphaFoldDB" id="B3G1V3"/>
<organism evidence="1">
    <name type="scientific">Pseudomonas aeruginosa</name>
    <dbReference type="NCBI Taxonomy" id="287"/>
    <lineage>
        <taxon>Bacteria</taxon>
        <taxon>Pseudomonadati</taxon>
        <taxon>Pseudomonadota</taxon>
        <taxon>Gammaproteobacteria</taxon>
        <taxon>Pseudomonadales</taxon>
        <taxon>Pseudomonadaceae</taxon>
        <taxon>Pseudomonas</taxon>
    </lineage>
</organism>
<name>B3G1V3_PSEAI</name>
<accession>B3G1V3</accession>